<dbReference type="InterPro" id="IPR000524">
    <property type="entry name" value="Tscrpt_reg_HTH_GntR"/>
</dbReference>
<dbReference type="InterPro" id="IPR015422">
    <property type="entry name" value="PyrdxlP-dep_Trfase_small"/>
</dbReference>
<dbReference type="InterPro" id="IPR015424">
    <property type="entry name" value="PyrdxlP-dep_Trfase"/>
</dbReference>
<reference evidence="8 9" key="1">
    <citation type="submission" date="2018-05" db="EMBL/GenBank/DDBJ databases">
        <title>Genomic Encyclopedia of Type Strains, Phase IV (KMG-IV): sequencing the most valuable type-strain genomes for metagenomic binning, comparative biology and taxonomic classification.</title>
        <authorList>
            <person name="Goeker M."/>
        </authorList>
    </citation>
    <scope>NUCLEOTIDE SEQUENCE [LARGE SCALE GENOMIC DNA]</scope>
    <source>
        <strain evidence="8 9">DSM 29661</strain>
    </source>
</reference>
<evidence type="ECO:0000259" key="7">
    <source>
        <dbReference type="PROSITE" id="PS50949"/>
    </source>
</evidence>
<evidence type="ECO:0000256" key="5">
    <source>
        <dbReference type="ARBA" id="ARBA00023125"/>
    </source>
</evidence>
<dbReference type="Pfam" id="PF00155">
    <property type="entry name" value="Aminotran_1_2"/>
    <property type="match status" value="1"/>
</dbReference>
<dbReference type="CDD" id="cd00609">
    <property type="entry name" value="AAT_like"/>
    <property type="match status" value="1"/>
</dbReference>
<keyword evidence="4" id="KW-0805">Transcription regulation</keyword>
<dbReference type="Gene3D" id="3.90.1150.10">
    <property type="entry name" value="Aspartate Aminotransferase, domain 1"/>
    <property type="match status" value="1"/>
</dbReference>
<dbReference type="InterPro" id="IPR036388">
    <property type="entry name" value="WH-like_DNA-bd_sf"/>
</dbReference>
<dbReference type="GO" id="GO:0030170">
    <property type="term" value="F:pyridoxal phosphate binding"/>
    <property type="evidence" value="ECO:0007669"/>
    <property type="project" value="InterPro"/>
</dbReference>
<organism evidence="8 9">
    <name type="scientific">Rivihabitans pingtungensis</name>
    <dbReference type="NCBI Taxonomy" id="1054498"/>
    <lineage>
        <taxon>Bacteria</taxon>
        <taxon>Pseudomonadati</taxon>
        <taxon>Pseudomonadota</taxon>
        <taxon>Betaproteobacteria</taxon>
        <taxon>Neisseriales</taxon>
        <taxon>Aquaspirillaceae</taxon>
        <taxon>Rivihabitans</taxon>
    </lineage>
</organism>
<evidence type="ECO:0000313" key="8">
    <source>
        <dbReference type="EMBL" id="PXX75786.1"/>
    </source>
</evidence>
<dbReference type="SUPFAM" id="SSF46785">
    <property type="entry name" value="Winged helix' DNA-binding domain"/>
    <property type="match status" value="1"/>
</dbReference>
<keyword evidence="5 8" id="KW-0238">DNA-binding</keyword>
<keyword evidence="3" id="KW-0663">Pyridoxal phosphate</keyword>
<dbReference type="Proteomes" id="UP000247555">
    <property type="component" value="Unassembled WGS sequence"/>
</dbReference>
<dbReference type="AlphaFoldDB" id="A0A318L3K3"/>
<name>A0A318L3K3_9NEIS</name>
<dbReference type="SMART" id="SM00345">
    <property type="entry name" value="HTH_GNTR"/>
    <property type="match status" value="1"/>
</dbReference>
<dbReference type="EMBL" id="QJKI01000025">
    <property type="protein sequence ID" value="PXX75786.1"/>
    <property type="molecule type" value="Genomic_DNA"/>
</dbReference>
<dbReference type="PANTHER" id="PTHR46577">
    <property type="entry name" value="HTH-TYPE TRANSCRIPTIONAL REGULATORY PROTEIN GABR"/>
    <property type="match status" value="1"/>
</dbReference>
<evidence type="ECO:0000256" key="6">
    <source>
        <dbReference type="ARBA" id="ARBA00023163"/>
    </source>
</evidence>
<dbReference type="InterPro" id="IPR036390">
    <property type="entry name" value="WH_DNA-bd_sf"/>
</dbReference>
<evidence type="ECO:0000256" key="1">
    <source>
        <dbReference type="ARBA" id="ARBA00005384"/>
    </source>
</evidence>
<dbReference type="InterPro" id="IPR004839">
    <property type="entry name" value="Aminotransferase_I/II_large"/>
</dbReference>
<dbReference type="PROSITE" id="PS50949">
    <property type="entry name" value="HTH_GNTR"/>
    <property type="match status" value="1"/>
</dbReference>
<dbReference type="SUPFAM" id="SSF53383">
    <property type="entry name" value="PLP-dependent transferases"/>
    <property type="match status" value="1"/>
</dbReference>
<evidence type="ECO:0000256" key="3">
    <source>
        <dbReference type="ARBA" id="ARBA00022898"/>
    </source>
</evidence>
<comment type="caution">
    <text evidence="8">The sequence shown here is derived from an EMBL/GenBank/DDBJ whole genome shotgun (WGS) entry which is preliminary data.</text>
</comment>
<dbReference type="CDD" id="cd07377">
    <property type="entry name" value="WHTH_GntR"/>
    <property type="match status" value="1"/>
</dbReference>
<dbReference type="GO" id="GO:0003677">
    <property type="term" value="F:DNA binding"/>
    <property type="evidence" value="ECO:0007669"/>
    <property type="project" value="UniProtKB-KW"/>
</dbReference>
<gene>
    <name evidence="8" type="ORF">DFR34_12523</name>
</gene>
<evidence type="ECO:0000313" key="9">
    <source>
        <dbReference type="Proteomes" id="UP000247555"/>
    </source>
</evidence>
<dbReference type="InterPro" id="IPR015421">
    <property type="entry name" value="PyrdxlP-dep_Trfase_major"/>
</dbReference>
<dbReference type="InterPro" id="IPR051446">
    <property type="entry name" value="HTH_trans_reg/aminotransferase"/>
</dbReference>
<dbReference type="Pfam" id="PF00392">
    <property type="entry name" value="GntR"/>
    <property type="match status" value="1"/>
</dbReference>
<evidence type="ECO:0000256" key="4">
    <source>
        <dbReference type="ARBA" id="ARBA00023015"/>
    </source>
</evidence>
<dbReference type="Gene3D" id="3.40.640.10">
    <property type="entry name" value="Type I PLP-dependent aspartate aminotransferase-like (Major domain)"/>
    <property type="match status" value="1"/>
</dbReference>
<evidence type="ECO:0000256" key="2">
    <source>
        <dbReference type="ARBA" id="ARBA00021531"/>
    </source>
</evidence>
<accession>A0A318L3K3</accession>
<protein>
    <recommendedName>
        <fullName evidence="2">Putative 8-amino-7-oxononanoate synthase</fullName>
    </recommendedName>
</protein>
<sequence>MMSAMHTPTLYRQWADHYAQAIHSGALPPGERMPSLRDLMARHAVSLSTAVQLCRTLEREGLLEARPRAGYFVRPRRPLASLQEPQPSAPDVAQYVGIHQRVSEVLALSQRYPAKVNLSGSCGAPSLYPGAALRLATQRALRAQPDIFSQPLAMAGCAPFLQALAQHALDAQMTLSPDELVVTHGCTEALTLALRAVAQPGEVIAVESPTYYGLLQILESLGLQALEIPASPHTGLSLEALEMAARQCPGLKAVAVTPNLHNPLGCVMPDAHKRQLLRWCQRHDIALIEDNTYTPLYDAGPPLAAIKAWDDSGQVIVCSSLHKILAPGLRLGWIAGGKWHERIAMLKYSQSRPNELLPQLAMTDYLSSGALPRHLSTLKRTLRHQREQMADAVDRLFPAGCRFSLPPGGMSIWVELPGELSSLAVFHAALQQGIRISPGVMFSNAGRVDHCLRLNAGLPYTREVDRAMHTLAQVIEHTLNQAPAGRGKATHA</sequence>
<proteinExistence type="inferred from homology"/>
<keyword evidence="9" id="KW-1185">Reference proteome</keyword>
<dbReference type="PANTHER" id="PTHR46577:SF2">
    <property type="entry name" value="TRANSCRIPTIONAL REGULATORY PROTEIN"/>
    <property type="match status" value="1"/>
</dbReference>
<feature type="domain" description="HTH gntR-type" evidence="7">
    <location>
        <begin position="8"/>
        <end position="76"/>
    </location>
</feature>
<dbReference type="GO" id="GO:0003700">
    <property type="term" value="F:DNA-binding transcription factor activity"/>
    <property type="evidence" value="ECO:0007669"/>
    <property type="project" value="InterPro"/>
</dbReference>
<keyword evidence="6" id="KW-0804">Transcription</keyword>
<comment type="similarity">
    <text evidence="1">In the C-terminal section; belongs to the class-I pyridoxal-phosphate-dependent aminotransferase family.</text>
</comment>
<dbReference type="Gene3D" id="1.10.10.10">
    <property type="entry name" value="Winged helix-like DNA-binding domain superfamily/Winged helix DNA-binding domain"/>
    <property type="match status" value="1"/>
</dbReference>